<dbReference type="InterPro" id="IPR027640">
    <property type="entry name" value="Kinesin-like_fam"/>
</dbReference>
<dbReference type="GO" id="GO:0007019">
    <property type="term" value="P:microtubule depolymerization"/>
    <property type="evidence" value="ECO:0007669"/>
    <property type="project" value="TreeGrafter"/>
</dbReference>
<dbReference type="GO" id="GO:0005828">
    <property type="term" value="C:kinetochore microtubule"/>
    <property type="evidence" value="ECO:0007669"/>
    <property type="project" value="UniProtKB-ARBA"/>
</dbReference>
<evidence type="ECO:0000256" key="6">
    <source>
        <dbReference type="ARBA" id="ARBA00022776"/>
    </source>
</evidence>
<evidence type="ECO:0000256" key="15">
    <source>
        <dbReference type="RuleBase" id="RU000394"/>
    </source>
</evidence>
<dbReference type="AlphaFoldDB" id="A0A1W0WVL3"/>
<accession>A0A1W0WVL3</accession>
<dbReference type="Proteomes" id="UP000192578">
    <property type="component" value="Unassembled WGS sequence"/>
</dbReference>
<feature type="binding site" evidence="14">
    <location>
        <begin position="449"/>
        <end position="456"/>
    </location>
    <ligand>
        <name>ATP</name>
        <dbReference type="ChEBI" id="CHEBI:30616"/>
    </ligand>
</feature>
<feature type="compositionally biased region" description="Polar residues" evidence="16">
    <location>
        <begin position="251"/>
        <end position="265"/>
    </location>
</feature>
<keyword evidence="12" id="KW-0131">Cell cycle</keyword>
<dbReference type="SMART" id="SM00129">
    <property type="entry name" value="KISc"/>
    <property type="match status" value="1"/>
</dbReference>
<dbReference type="PANTHER" id="PTHR47971">
    <property type="entry name" value="KINESIN-RELATED PROTEIN 6"/>
    <property type="match status" value="1"/>
</dbReference>
<evidence type="ECO:0000256" key="13">
    <source>
        <dbReference type="ARBA" id="ARBA00061030"/>
    </source>
</evidence>
<feature type="domain" description="Kinesin motor" evidence="17">
    <location>
        <begin position="359"/>
        <end position="691"/>
    </location>
</feature>
<dbReference type="GO" id="GO:0051301">
    <property type="term" value="P:cell division"/>
    <property type="evidence" value="ECO:0007669"/>
    <property type="project" value="UniProtKB-KW"/>
</dbReference>
<dbReference type="InterPro" id="IPR019821">
    <property type="entry name" value="Kinesin_motor_CS"/>
</dbReference>
<dbReference type="GO" id="GO:0008017">
    <property type="term" value="F:microtubule binding"/>
    <property type="evidence" value="ECO:0007669"/>
    <property type="project" value="InterPro"/>
</dbReference>
<dbReference type="InterPro" id="IPR054473">
    <property type="entry name" value="KIF2A-like_N"/>
</dbReference>
<evidence type="ECO:0000256" key="16">
    <source>
        <dbReference type="SAM" id="MobiDB-lite"/>
    </source>
</evidence>
<feature type="compositionally biased region" description="Low complexity" evidence="16">
    <location>
        <begin position="215"/>
        <end position="226"/>
    </location>
</feature>
<dbReference type="GO" id="GO:0005524">
    <property type="term" value="F:ATP binding"/>
    <property type="evidence" value="ECO:0007669"/>
    <property type="project" value="UniProtKB-UniRule"/>
</dbReference>
<dbReference type="GO" id="GO:0007059">
    <property type="term" value="P:chromosome segregation"/>
    <property type="evidence" value="ECO:0007669"/>
    <property type="project" value="UniProtKB-KW"/>
</dbReference>
<proteinExistence type="inferred from homology"/>
<dbReference type="InterPro" id="IPR036961">
    <property type="entry name" value="Kinesin_motor_dom_sf"/>
</dbReference>
<evidence type="ECO:0000256" key="4">
    <source>
        <dbReference type="ARBA" id="ARBA00022701"/>
    </source>
</evidence>
<keyword evidence="9" id="KW-0175">Coiled coil</keyword>
<dbReference type="EMBL" id="MTYJ01000041">
    <property type="protein sequence ID" value="OQV19251.1"/>
    <property type="molecule type" value="Genomic_DNA"/>
</dbReference>
<dbReference type="PANTHER" id="PTHR47971:SF8">
    <property type="entry name" value="KINESIN-LIKE PROTEIN"/>
    <property type="match status" value="1"/>
</dbReference>
<keyword evidence="5 14" id="KW-0547">Nucleotide-binding</keyword>
<dbReference type="GO" id="GO:0003777">
    <property type="term" value="F:microtubule motor activity"/>
    <property type="evidence" value="ECO:0007669"/>
    <property type="project" value="InterPro"/>
</dbReference>
<dbReference type="OrthoDB" id="3176171at2759"/>
<evidence type="ECO:0000313" key="19">
    <source>
        <dbReference type="Proteomes" id="UP000192578"/>
    </source>
</evidence>
<dbReference type="Pfam" id="PF00225">
    <property type="entry name" value="Kinesin"/>
    <property type="match status" value="1"/>
</dbReference>
<evidence type="ECO:0000256" key="12">
    <source>
        <dbReference type="ARBA" id="ARBA00023306"/>
    </source>
</evidence>
<evidence type="ECO:0000256" key="9">
    <source>
        <dbReference type="ARBA" id="ARBA00023054"/>
    </source>
</evidence>
<keyword evidence="7" id="KW-0159">Chromosome partition</keyword>
<evidence type="ECO:0000256" key="11">
    <source>
        <dbReference type="ARBA" id="ARBA00023212"/>
    </source>
</evidence>
<evidence type="ECO:0000256" key="7">
    <source>
        <dbReference type="ARBA" id="ARBA00022829"/>
    </source>
</evidence>
<dbReference type="Pfam" id="PF22923">
    <property type="entry name" value="KIF2A-like_1st"/>
    <property type="match status" value="1"/>
</dbReference>
<evidence type="ECO:0000256" key="14">
    <source>
        <dbReference type="PROSITE-ProRule" id="PRU00283"/>
    </source>
</evidence>
<evidence type="ECO:0000256" key="10">
    <source>
        <dbReference type="ARBA" id="ARBA00023175"/>
    </source>
</evidence>
<keyword evidence="3" id="KW-0132">Cell division</keyword>
<dbReference type="GO" id="GO:0000922">
    <property type="term" value="C:spindle pole"/>
    <property type="evidence" value="ECO:0007669"/>
    <property type="project" value="UniProtKB-SubCell"/>
</dbReference>
<dbReference type="Gene3D" id="3.40.850.10">
    <property type="entry name" value="Kinesin motor domain"/>
    <property type="match status" value="1"/>
</dbReference>
<comment type="similarity">
    <text evidence="13">Belongs to the TRAFAC class myosin-kinesin ATPase superfamily. Kinesin family. KIN-13 subfamily.</text>
</comment>
<keyword evidence="4 15" id="KW-0493">Microtubule</keyword>
<protein>
    <recommendedName>
        <fullName evidence="15">Kinesin-like protein</fullName>
    </recommendedName>
</protein>
<evidence type="ECO:0000313" key="18">
    <source>
        <dbReference type="EMBL" id="OQV19251.1"/>
    </source>
</evidence>
<comment type="subcellular location">
    <subcellularLocation>
        <location evidence="1">Cytoplasm</location>
        <location evidence="1">Cytoskeleton</location>
        <location evidence="1">Spindle pole</location>
    </subcellularLocation>
</comment>
<keyword evidence="8 14" id="KW-0067">ATP-binding</keyword>
<dbReference type="PRINTS" id="PR00380">
    <property type="entry name" value="KINESINHEAVY"/>
</dbReference>
<dbReference type="PROSITE" id="PS50067">
    <property type="entry name" value="KINESIN_MOTOR_2"/>
    <property type="match status" value="1"/>
</dbReference>
<evidence type="ECO:0000256" key="8">
    <source>
        <dbReference type="ARBA" id="ARBA00022840"/>
    </source>
</evidence>
<dbReference type="FunFam" id="3.40.850.10:FF:000012">
    <property type="entry name" value="Kinesin-like protein"/>
    <property type="match status" value="1"/>
</dbReference>
<evidence type="ECO:0000259" key="17">
    <source>
        <dbReference type="PROSITE" id="PS50067"/>
    </source>
</evidence>
<reference evidence="19" key="1">
    <citation type="submission" date="2017-01" db="EMBL/GenBank/DDBJ databases">
        <title>Comparative genomics of anhydrobiosis in the tardigrade Hypsibius dujardini.</title>
        <authorList>
            <person name="Yoshida Y."/>
            <person name="Koutsovoulos G."/>
            <person name="Laetsch D."/>
            <person name="Stevens L."/>
            <person name="Kumar S."/>
            <person name="Horikawa D."/>
            <person name="Ishino K."/>
            <person name="Komine S."/>
            <person name="Tomita M."/>
            <person name="Blaxter M."/>
            <person name="Arakawa K."/>
        </authorList>
    </citation>
    <scope>NUCLEOTIDE SEQUENCE [LARGE SCALE GENOMIC DNA]</scope>
    <source>
        <strain evidence="19">Z151</strain>
    </source>
</reference>
<dbReference type="InterPro" id="IPR027417">
    <property type="entry name" value="P-loop_NTPase"/>
</dbReference>
<keyword evidence="10 14" id="KW-0505">Motor protein</keyword>
<comment type="caution">
    <text evidence="18">The sequence shown here is derived from an EMBL/GenBank/DDBJ whole genome shotgun (WGS) entry which is preliminary data.</text>
</comment>
<keyword evidence="11" id="KW-0206">Cytoskeleton</keyword>
<evidence type="ECO:0000256" key="1">
    <source>
        <dbReference type="ARBA" id="ARBA00004647"/>
    </source>
</evidence>
<feature type="region of interest" description="Disordered" evidence="16">
    <location>
        <begin position="186"/>
        <end position="292"/>
    </location>
</feature>
<keyword evidence="6" id="KW-0498">Mitosis</keyword>
<dbReference type="CDD" id="cd01367">
    <property type="entry name" value="KISc_KIF2_like"/>
    <property type="match status" value="1"/>
</dbReference>
<keyword evidence="19" id="KW-1185">Reference proteome</keyword>
<dbReference type="SUPFAM" id="SSF52540">
    <property type="entry name" value="P-loop containing nucleoside triphosphate hydrolases"/>
    <property type="match status" value="1"/>
</dbReference>
<feature type="region of interest" description="Disordered" evidence="16">
    <location>
        <begin position="115"/>
        <end position="153"/>
    </location>
</feature>
<dbReference type="InterPro" id="IPR001752">
    <property type="entry name" value="Kinesin_motor_dom"/>
</dbReference>
<organism evidence="18 19">
    <name type="scientific">Hypsibius exemplaris</name>
    <name type="common">Freshwater tardigrade</name>
    <dbReference type="NCBI Taxonomy" id="2072580"/>
    <lineage>
        <taxon>Eukaryota</taxon>
        <taxon>Metazoa</taxon>
        <taxon>Ecdysozoa</taxon>
        <taxon>Tardigrada</taxon>
        <taxon>Eutardigrada</taxon>
        <taxon>Parachela</taxon>
        <taxon>Hypsibioidea</taxon>
        <taxon>Hypsibiidae</taxon>
        <taxon>Hypsibius</taxon>
    </lineage>
</organism>
<evidence type="ECO:0000256" key="3">
    <source>
        <dbReference type="ARBA" id="ARBA00022618"/>
    </source>
</evidence>
<dbReference type="PROSITE" id="PS00411">
    <property type="entry name" value="KINESIN_MOTOR_1"/>
    <property type="match status" value="1"/>
</dbReference>
<sequence length="838" mass="93102">MVDFNLTRNECLECSDVARRLLNWSHVCLEEERSTASRMDVARSDSKLITPAQIPRLRQRINIIIQRSDGRMHEASVSDLDFEKQCVVVEWIENGETKGKSIDFPYVFELNPQLAPGPRNGHTEQAAVNGNDFSDPPGDEGDTATSSSESDNGVVVTVAAGNAEDAAEEVDMFPAAATMNAGGAMPSVSGLGKPRPGSAKFPRPTFTSSIPTRRQAGAAAQNGAGAMEKAPVAASTVPASKGTAVKHRATQPANQAANVTQQQRVDSARDRKGGDGISPRPSLPGNQTRMSDCARKIKKLEEDRNVRRIKLEEKKQEKQKQINADPGNPNWAFLAMIRDFQSTLDFKPLSVNDAVHDKQINVCLRKRPLNKKEEAKKEVDVISVPARDTIIMHECKTKVDLTKYLENQNFRFDYAFDEDSSNEVVYKFTAQPLIQTIFDGGMATCFAYGQTGSGKTHTMGGNFTGKNQDCTTGIYALAARDIFKLSQKPKYKKDNFTIRASFFEIYSGKVFDLLNKKKKLRILENGDSEVVVCDLQEREVKSVEDVLYLIQTGNSVRTSGQTTANQHSSRSHAVFQIVLRTHAGGQLHGKFSFIDLAGNERGVDTMSNNRQTRLEGAEINKSLLALKECIRALARRGAHLPFRASKLTQVLRDSFIGHNSRTCMIAMISPGLSCSEHTLNTLRYANRVKELDGSGNGNGKEEALHPIVAGGDDMSMLDTMSSAASDFSSLHVEDPAEDMEQLETITALQDAEDDVLEAQRLLVDFQEEFYKKLHNINSLTNQVDYDVDEYAKQMQQTIQDYDEVFSPLMDEFRKKFSRFRDELKKEEDFSKAMKTPMK</sequence>
<keyword evidence="2" id="KW-0963">Cytoplasm</keyword>
<evidence type="ECO:0000256" key="2">
    <source>
        <dbReference type="ARBA" id="ARBA00022490"/>
    </source>
</evidence>
<gene>
    <name evidence="18" type="ORF">BV898_06674</name>
</gene>
<name>A0A1W0WVL3_HYPEX</name>
<evidence type="ECO:0000256" key="5">
    <source>
        <dbReference type="ARBA" id="ARBA00022741"/>
    </source>
</evidence>
<dbReference type="GO" id="GO:0007018">
    <property type="term" value="P:microtubule-based movement"/>
    <property type="evidence" value="ECO:0007669"/>
    <property type="project" value="InterPro"/>
</dbReference>